<organism evidence="1 2">
    <name type="scientific">Candidatus Aphodenecus pullistercoris</name>
    <dbReference type="NCBI Taxonomy" id="2840669"/>
    <lineage>
        <taxon>Bacteria</taxon>
        <taxon>Pseudomonadati</taxon>
        <taxon>Spirochaetota</taxon>
        <taxon>Spirochaetia</taxon>
        <taxon>Spirochaetales</taxon>
        <taxon>Candidatus Aphodenecus</taxon>
    </lineage>
</organism>
<proteinExistence type="predicted"/>
<evidence type="ECO:0000313" key="1">
    <source>
        <dbReference type="EMBL" id="MBO8443306.1"/>
    </source>
</evidence>
<dbReference type="AlphaFoldDB" id="A0A9D9EB46"/>
<sequence length="532" mass="59390">MNRVARFFERELRDLGLYDEVSRLCAFVGDIHNHCGISYGYGRIEDAVAFASQQLDFFSVTGHFAWPDMVDDPDMRVPEDVQNYHREGFRKLRRNWPHYKSVMDGCASASFIPFYSYEYHGFTTGDYTILCRNLGEDLPPEVADGVRDDRLDKLLAGGLDQQDRFLCTPHHIGYKKGYRGIDWDRFNPYVSPLVEIISMHGCAESFDARQKYLHTMGPRSGENTYQGGLARGLHFGVVGSTDHHNAAPGSYGYGRTVLFAEELTRDDVWNALRDRATCAASGDPVEAMLFVNGVRSGHVAPAHQGKLVIDSFVSAYDGLDVVEIVQDGKVITSQHVFPELPERRGTVSFMFGWGKKHKPAEWDIKINVEGGRLLAHSPRLRGIDMVDPLDVPEDGSKMLPTYEVEGDSIHLHVFTNGNPTAVTDCTQGFVVELEGDDDSIITLDVKVGWDGCESVRSYAIPLSLLDGQEFTDYVSGFVSPSLEIGQFRNIGTTLSHIHAEVETESQGAVYLRCYQKNGDSLFTSPVSFVEVK</sequence>
<dbReference type="Gene3D" id="3.20.20.140">
    <property type="entry name" value="Metal-dependent hydrolases"/>
    <property type="match status" value="1"/>
</dbReference>
<dbReference type="InterPro" id="IPR016195">
    <property type="entry name" value="Pol/histidinol_Pase-like"/>
</dbReference>
<name>A0A9D9EB46_9SPIR</name>
<dbReference type="EMBL" id="JADIMU010000040">
    <property type="protein sequence ID" value="MBO8443306.1"/>
    <property type="molecule type" value="Genomic_DNA"/>
</dbReference>
<gene>
    <name evidence="1" type="ORF">IAC42_06055</name>
</gene>
<evidence type="ECO:0000313" key="2">
    <source>
        <dbReference type="Proteomes" id="UP000823633"/>
    </source>
</evidence>
<reference evidence="1" key="1">
    <citation type="submission" date="2020-10" db="EMBL/GenBank/DDBJ databases">
        <authorList>
            <person name="Gilroy R."/>
        </authorList>
    </citation>
    <scope>NUCLEOTIDE SEQUENCE</scope>
    <source>
        <strain evidence="1">11167</strain>
    </source>
</reference>
<comment type="caution">
    <text evidence="1">The sequence shown here is derived from an EMBL/GenBank/DDBJ whole genome shotgun (WGS) entry which is preliminary data.</text>
</comment>
<reference evidence="1" key="2">
    <citation type="journal article" date="2021" name="PeerJ">
        <title>Extensive microbial diversity within the chicken gut microbiome revealed by metagenomics and culture.</title>
        <authorList>
            <person name="Gilroy R."/>
            <person name="Ravi A."/>
            <person name="Getino M."/>
            <person name="Pursley I."/>
            <person name="Horton D.L."/>
            <person name="Alikhan N.F."/>
            <person name="Baker D."/>
            <person name="Gharbi K."/>
            <person name="Hall N."/>
            <person name="Watson M."/>
            <person name="Adriaenssens E.M."/>
            <person name="Foster-Nyarko E."/>
            <person name="Jarju S."/>
            <person name="Secka A."/>
            <person name="Antonio M."/>
            <person name="Oren A."/>
            <person name="Chaudhuri R.R."/>
            <person name="La Ragione R."/>
            <person name="Hildebrand F."/>
            <person name="Pallen M.J."/>
        </authorList>
    </citation>
    <scope>NUCLEOTIDE SEQUENCE</scope>
    <source>
        <strain evidence="1">11167</strain>
    </source>
</reference>
<protein>
    <recommendedName>
        <fullName evidence="3">DUF3604 domain-containing protein</fullName>
    </recommendedName>
</protein>
<evidence type="ECO:0008006" key="3">
    <source>
        <dbReference type="Google" id="ProtNLM"/>
    </source>
</evidence>
<dbReference type="SUPFAM" id="SSF89550">
    <property type="entry name" value="PHP domain-like"/>
    <property type="match status" value="1"/>
</dbReference>
<accession>A0A9D9EB46</accession>
<dbReference type="Proteomes" id="UP000823633">
    <property type="component" value="Unassembled WGS sequence"/>
</dbReference>